<evidence type="ECO:0000313" key="1">
    <source>
        <dbReference type="EMBL" id="MFD1309386.1"/>
    </source>
</evidence>
<proteinExistence type="predicted"/>
<comment type="caution">
    <text evidence="1">The sequence shown here is derived from an EMBL/GenBank/DDBJ whole genome shotgun (WGS) entry which is preliminary data.</text>
</comment>
<sequence length="438" mass="47974">MEIQSLEQLQAADRTSLAFTPHGLGRMEPGDAARFQQSQIASCKLSTDVPERTRRAFEELTKLFAQGVLCYSLYTRVQDDAVLRLEGALRDRFVQWCGGLVTFEDVAGTLPPYSVDVTTPQAVSDACKGLPRGSRGRSPKWRLRVGGQLIFFNGMLSSLMRWARCAGLLRGQRARHVEFRLVERRNSVAHGDSHIDTPVAAARALRDLAEFINQLWGHPTPGGRLYPAQVPREVAVLAWDGAGSISLGSPESVAAGEGTEGYSHVVVRSASAPGMVVEDSHWMEFDARFETTQYPTEHLWGPVSRSEALAWLDAERPQGDSVEFLDRVFMVRSAGGQVYPPMRPEVAAGLDSALRQGAWHTVRADFPLDAFNHVRGGMDPSSEHTNRPGDCPACAVQELGRGSHTAALGVAEAALGTLRPVRPPTVHVPESLHWPIRF</sequence>
<accession>A0ABW3XKA0</accession>
<protein>
    <submittedName>
        <fullName evidence="1">Uncharacterized protein</fullName>
    </submittedName>
</protein>
<evidence type="ECO:0000313" key="2">
    <source>
        <dbReference type="Proteomes" id="UP001597058"/>
    </source>
</evidence>
<reference evidence="2" key="1">
    <citation type="journal article" date="2019" name="Int. J. Syst. Evol. Microbiol.">
        <title>The Global Catalogue of Microorganisms (GCM) 10K type strain sequencing project: providing services to taxonomists for standard genome sequencing and annotation.</title>
        <authorList>
            <consortium name="The Broad Institute Genomics Platform"/>
            <consortium name="The Broad Institute Genome Sequencing Center for Infectious Disease"/>
            <person name="Wu L."/>
            <person name="Ma J."/>
        </authorList>
    </citation>
    <scope>NUCLEOTIDE SEQUENCE [LARGE SCALE GENOMIC DNA]</scope>
    <source>
        <strain evidence="2">CGMCC 4.7020</strain>
    </source>
</reference>
<dbReference type="RefSeq" id="WP_381236621.1">
    <property type="nucleotide sequence ID" value="NZ_JBHSKH010000036.1"/>
</dbReference>
<organism evidence="1 2">
    <name type="scientific">Streptomyces kaempferi</name>
    <dbReference type="NCBI Taxonomy" id="333725"/>
    <lineage>
        <taxon>Bacteria</taxon>
        <taxon>Bacillati</taxon>
        <taxon>Actinomycetota</taxon>
        <taxon>Actinomycetes</taxon>
        <taxon>Kitasatosporales</taxon>
        <taxon>Streptomycetaceae</taxon>
        <taxon>Streptomyces</taxon>
    </lineage>
</organism>
<dbReference type="Proteomes" id="UP001597058">
    <property type="component" value="Unassembled WGS sequence"/>
</dbReference>
<dbReference type="EMBL" id="JBHTMM010000037">
    <property type="protein sequence ID" value="MFD1309386.1"/>
    <property type="molecule type" value="Genomic_DNA"/>
</dbReference>
<name>A0ABW3XKA0_9ACTN</name>
<gene>
    <name evidence="1" type="ORF">ACFQ5X_26470</name>
</gene>
<keyword evidence="2" id="KW-1185">Reference proteome</keyword>